<feature type="domain" description="Xylose isomerase-like TIM barrel" evidence="1">
    <location>
        <begin position="24"/>
        <end position="286"/>
    </location>
</feature>
<organism evidence="2 3">
    <name type="scientific">Streptomyces chrestomyceticus</name>
    <dbReference type="NCBI Taxonomy" id="68185"/>
    <lineage>
        <taxon>Bacteria</taxon>
        <taxon>Bacillati</taxon>
        <taxon>Actinomycetota</taxon>
        <taxon>Actinomycetes</taxon>
        <taxon>Kitasatosporales</taxon>
        <taxon>Streptomycetaceae</taxon>
        <taxon>Streptomyces</taxon>
    </lineage>
</organism>
<dbReference type="GO" id="GO:0016853">
    <property type="term" value="F:isomerase activity"/>
    <property type="evidence" value="ECO:0007669"/>
    <property type="project" value="UniProtKB-KW"/>
</dbReference>
<comment type="caution">
    <text evidence="2">The sequence shown here is derived from an EMBL/GenBank/DDBJ whole genome shotgun (WGS) entry which is preliminary data.</text>
</comment>
<evidence type="ECO:0000313" key="2">
    <source>
        <dbReference type="EMBL" id="MEF3113535.1"/>
    </source>
</evidence>
<evidence type="ECO:0000259" key="1">
    <source>
        <dbReference type="Pfam" id="PF01261"/>
    </source>
</evidence>
<dbReference type="EMBL" id="JAVFKM010000004">
    <property type="protein sequence ID" value="MEF3113535.1"/>
    <property type="molecule type" value="Genomic_DNA"/>
</dbReference>
<accession>A0ABU7WPT8</accession>
<proteinExistence type="predicted"/>
<dbReference type="PANTHER" id="PTHR12110">
    <property type="entry name" value="HYDROXYPYRUVATE ISOMERASE"/>
    <property type="match status" value="1"/>
</dbReference>
<evidence type="ECO:0000313" key="3">
    <source>
        <dbReference type="Proteomes" id="UP001348265"/>
    </source>
</evidence>
<sequence length="300" mass="32401">MAMTLAFSGTEYDDEDGVHQLTQVASGAGMRHVELWYPKNYALHGVSSTRARLADAGMSVACISTPSTLYGSGRDRARELLYRALKLAEECGAGIVNTYFGHADVADDEEAAAEYARLVTPIVREAGERGVTVTLENEFDAFGWDPAGSDITRRPASLERLCSRVNHPAFKLNFDAANFHCASVDVLTEAYPLLHEHIGYVHVKNVRTIPSARGAQGEQGESAAPEPGWLRFTDHGKVFDTAPVDKGEVDWFRLLGALAKQGYAGYLTLEPHCAKARLADEVAAAARSVRAALAEAGALH</sequence>
<keyword evidence="2" id="KW-0413">Isomerase</keyword>
<protein>
    <submittedName>
        <fullName evidence="2">Sugar phosphate isomerase/epimerase family protein</fullName>
    </submittedName>
</protein>
<dbReference type="InterPro" id="IPR050312">
    <property type="entry name" value="IolE/XylAMocC-like"/>
</dbReference>
<dbReference type="InterPro" id="IPR036237">
    <property type="entry name" value="Xyl_isomerase-like_sf"/>
</dbReference>
<gene>
    <name evidence="2" type="ORF">RB636_10035</name>
</gene>
<dbReference type="InterPro" id="IPR013022">
    <property type="entry name" value="Xyl_isomerase-like_TIM-brl"/>
</dbReference>
<name>A0ABU7WPT8_9ACTN</name>
<dbReference type="RefSeq" id="WP_331786160.1">
    <property type="nucleotide sequence ID" value="NZ_JAVFKM010000004.1"/>
</dbReference>
<dbReference type="Gene3D" id="3.20.20.150">
    <property type="entry name" value="Divalent-metal-dependent TIM barrel enzymes"/>
    <property type="match status" value="1"/>
</dbReference>
<reference evidence="2 3" key="1">
    <citation type="submission" date="2023-08" db="EMBL/GenBank/DDBJ databases">
        <authorList>
            <person name="Sharma P."/>
            <person name="Verma V."/>
            <person name="Mohan M.K."/>
            <person name="Dubey A.K."/>
        </authorList>
    </citation>
    <scope>NUCLEOTIDE SEQUENCE [LARGE SCALE GENOMIC DNA]</scope>
    <source>
        <strain evidence="2 3">ADP4</strain>
    </source>
</reference>
<dbReference type="SUPFAM" id="SSF51658">
    <property type="entry name" value="Xylose isomerase-like"/>
    <property type="match status" value="1"/>
</dbReference>
<dbReference type="Proteomes" id="UP001348265">
    <property type="component" value="Unassembled WGS sequence"/>
</dbReference>
<keyword evidence="3" id="KW-1185">Reference proteome</keyword>
<dbReference type="Pfam" id="PF01261">
    <property type="entry name" value="AP_endonuc_2"/>
    <property type="match status" value="1"/>
</dbReference>